<dbReference type="Pfam" id="PF05193">
    <property type="entry name" value="Peptidase_M16_C"/>
    <property type="match status" value="1"/>
</dbReference>
<dbReference type="PANTHER" id="PTHR11851:SF225">
    <property type="entry name" value="NON-PEPTIDASE HOMOLOG YMXG"/>
    <property type="match status" value="1"/>
</dbReference>
<evidence type="ECO:0000259" key="2">
    <source>
        <dbReference type="Pfam" id="PF05193"/>
    </source>
</evidence>
<evidence type="ECO:0000313" key="3">
    <source>
        <dbReference type="EMBL" id="VAX17779.1"/>
    </source>
</evidence>
<gene>
    <name evidence="3" type="ORF">MNBD_NITROSPINAE04-509</name>
</gene>
<name>A0A3B1BIF4_9ZZZZ</name>
<dbReference type="InterPro" id="IPR011765">
    <property type="entry name" value="Pept_M16_N"/>
</dbReference>
<dbReference type="EMBL" id="UOGA01000105">
    <property type="protein sequence ID" value="VAX17779.1"/>
    <property type="molecule type" value="Genomic_DNA"/>
</dbReference>
<dbReference type="PANTHER" id="PTHR11851">
    <property type="entry name" value="METALLOPROTEASE"/>
    <property type="match status" value="1"/>
</dbReference>
<dbReference type="InterPro" id="IPR011249">
    <property type="entry name" value="Metalloenz_LuxS/M16"/>
</dbReference>
<organism evidence="3">
    <name type="scientific">hydrothermal vent metagenome</name>
    <dbReference type="NCBI Taxonomy" id="652676"/>
    <lineage>
        <taxon>unclassified sequences</taxon>
        <taxon>metagenomes</taxon>
        <taxon>ecological metagenomes</taxon>
    </lineage>
</organism>
<dbReference type="InterPro" id="IPR007863">
    <property type="entry name" value="Peptidase_M16_C"/>
</dbReference>
<evidence type="ECO:0000259" key="1">
    <source>
        <dbReference type="Pfam" id="PF00675"/>
    </source>
</evidence>
<proteinExistence type="predicted"/>
<dbReference type="AlphaFoldDB" id="A0A3B1BIF4"/>
<dbReference type="Gene3D" id="3.30.830.10">
    <property type="entry name" value="Metalloenzyme, LuxS/M16 peptidase-like"/>
    <property type="match status" value="1"/>
</dbReference>
<reference evidence="3" key="1">
    <citation type="submission" date="2018-06" db="EMBL/GenBank/DDBJ databases">
        <authorList>
            <person name="Zhirakovskaya E."/>
        </authorList>
    </citation>
    <scope>NUCLEOTIDE SEQUENCE</scope>
</reference>
<sequence>MKKPGLIAAVLISLALSACQSAGVKGEQNAVSASRARLLDDLVYKPINTDIPKTKRVVLNNGMVVHLMPDHELPLFSVASLIRTGAIFEPEDKTGLAMLTGATIRSGGTISMPPDVLDETLEFISGSVETSIGAESGSASLSVLSKDTDKGLEIFADVLRNPRFDQDRFELAKARMLDGISRQNDSPTGAASRELLKLIYKGSVYGRYPTIETVTSITIDDVKKFYSEYFVPQNVMLGVTGDYDESLIISQLEKVFKGWKGQTPRYPPVAPVIEKFDGGVYLVDKKIPQSVIRMGHLAGRKTDPDYQTLRVM</sequence>
<accession>A0A3B1BIF4</accession>
<feature type="domain" description="Peptidase M16 N-terminal" evidence="1">
    <location>
        <begin position="77"/>
        <end position="201"/>
    </location>
</feature>
<dbReference type="Pfam" id="PF00675">
    <property type="entry name" value="Peptidase_M16"/>
    <property type="match status" value="1"/>
</dbReference>
<dbReference type="PROSITE" id="PS51257">
    <property type="entry name" value="PROKAR_LIPOPROTEIN"/>
    <property type="match status" value="1"/>
</dbReference>
<feature type="domain" description="Peptidase M16 C-terminal" evidence="2">
    <location>
        <begin position="216"/>
        <end position="312"/>
    </location>
</feature>
<protein>
    <submittedName>
        <fullName evidence="3">Peptidase, M16 family</fullName>
    </submittedName>
</protein>
<dbReference type="InterPro" id="IPR050361">
    <property type="entry name" value="MPP/UQCRC_Complex"/>
</dbReference>
<feature type="non-terminal residue" evidence="3">
    <location>
        <position position="312"/>
    </location>
</feature>
<dbReference type="SUPFAM" id="SSF63411">
    <property type="entry name" value="LuxS/MPP-like metallohydrolase"/>
    <property type="match status" value="1"/>
</dbReference>
<dbReference type="GO" id="GO:0046872">
    <property type="term" value="F:metal ion binding"/>
    <property type="evidence" value="ECO:0007669"/>
    <property type="project" value="InterPro"/>
</dbReference>